<evidence type="ECO:0000313" key="4">
    <source>
        <dbReference type="Proteomes" id="UP000432350"/>
    </source>
</evidence>
<dbReference type="Proteomes" id="UP000251241">
    <property type="component" value="Unassembled WGS sequence"/>
</dbReference>
<gene>
    <name evidence="1" type="ORF">NCTC11343_03014</name>
    <name evidence="2" type="ORF">SPHINGO8BC_150509</name>
</gene>
<sequence>MCDTKILSQRGDTHISVCHKCQTYYIWQQSFVLTFTKKKFFDFLNITKSNGDELFFSTFPDGEFRLIMKTPYPDIVFSFDEEQWQNFRDALQESYYMNEFYGMLNN</sequence>
<dbReference type="AlphaFoldDB" id="A0A2X2J7F5"/>
<proteinExistence type="predicted"/>
<accession>A0A2X2J7F5</accession>
<accession>A0A654AQQ1</accession>
<dbReference type="GeneID" id="97182912"/>
<evidence type="ECO:0000313" key="3">
    <source>
        <dbReference type="Proteomes" id="UP000251241"/>
    </source>
</evidence>
<dbReference type="RefSeq" id="WP_070561379.1">
    <property type="nucleotide sequence ID" value="NZ_CP068086.1"/>
</dbReference>
<protein>
    <submittedName>
        <fullName evidence="1">Uncharacterized protein</fullName>
    </submittedName>
</protein>
<reference evidence="1 3" key="1">
    <citation type="submission" date="2018-06" db="EMBL/GenBank/DDBJ databases">
        <authorList>
            <consortium name="Pathogen Informatics"/>
            <person name="Doyle S."/>
        </authorList>
    </citation>
    <scope>NUCLEOTIDE SEQUENCE [LARGE SCALE GENOMIC DNA]</scope>
    <source>
        <strain evidence="1 3">NCTC11343</strain>
    </source>
</reference>
<evidence type="ECO:0000313" key="2">
    <source>
        <dbReference type="EMBL" id="VXC69306.1"/>
    </source>
</evidence>
<dbReference type="Proteomes" id="UP000432350">
    <property type="component" value="Unassembled WGS sequence"/>
</dbReference>
<reference evidence="2 4" key="2">
    <citation type="submission" date="2019-10" db="EMBL/GenBank/DDBJ databases">
        <authorList>
            <person name="Karimi E."/>
        </authorList>
    </citation>
    <scope>NUCLEOTIDE SEQUENCE [LARGE SCALE GENOMIC DNA]</scope>
    <source>
        <strain evidence="2">Sphingobacterium sp. 8BC</strain>
    </source>
</reference>
<evidence type="ECO:0000313" key="1">
    <source>
        <dbReference type="EMBL" id="SPZ87603.1"/>
    </source>
</evidence>
<dbReference type="EMBL" id="CABWMV010000007">
    <property type="protein sequence ID" value="VXC69306.1"/>
    <property type="molecule type" value="Genomic_DNA"/>
</dbReference>
<organism evidence="1 3">
    <name type="scientific">Sphingobacterium multivorum</name>
    <dbReference type="NCBI Taxonomy" id="28454"/>
    <lineage>
        <taxon>Bacteria</taxon>
        <taxon>Pseudomonadati</taxon>
        <taxon>Bacteroidota</taxon>
        <taxon>Sphingobacteriia</taxon>
        <taxon>Sphingobacteriales</taxon>
        <taxon>Sphingobacteriaceae</taxon>
        <taxon>Sphingobacterium</taxon>
    </lineage>
</organism>
<dbReference type="EMBL" id="UAUU01000009">
    <property type="protein sequence ID" value="SPZ87603.1"/>
    <property type="molecule type" value="Genomic_DNA"/>
</dbReference>
<name>A0A2X2J7F5_SPHMU</name>